<evidence type="ECO:0000256" key="1">
    <source>
        <dbReference type="SAM" id="MobiDB-lite"/>
    </source>
</evidence>
<sequence length="89" mass="10068">MRLRPRPFSPKEREHKSPHVDPWPVQARGISCSEIKIKIKDKAFSCSTLPVPSCHATLREHEGWDTARLPKPRQGKSSGGGRIRTTDLQ</sequence>
<feature type="compositionally biased region" description="Basic and acidic residues" evidence="1">
    <location>
        <begin position="9"/>
        <end position="19"/>
    </location>
</feature>
<dbReference type="KEGG" id="ovi:T265_13670"/>
<feature type="region of interest" description="Disordered" evidence="1">
    <location>
        <begin position="61"/>
        <end position="89"/>
    </location>
</feature>
<dbReference type="CTD" id="20327837"/>
<reference evidence="2 3" key="1">
    <citation type="submission" date="2013-11" db="EMBL/GenBank/DDBJ databases">
        <title>Opisthorchis viverrini - life in the bile duct.</title>
        <authorList>
            <person name="Young N.D."/>
            <person name="Nagarajan N."/>
            <person name="Lin S.J."/>
            <person name="Korhonen P.K."/>
            <person name="Jex A.R."/>
            <person name="Hall R.S."/>
            <person name="Safavi-Hemami H."/>
            <person name="Kaewkong W."/>
            <person name="Bertrand D."/>
            <person name="Gao S."/>
            <person name="Seet Q."/>
            <person name="Wongkham S."/>
            <person name="Teh B.T."/>
            <person name="Wongkham C."/>
            <person name="Intapan P.M."/>
            <person name="Maleewong W."/>
            <person name="Yang X."/>
            <person name="Hu M."/>
            <person name="Wang Z."/>
            <person name="Hofmann A."/>
            <person name="Sternberg P.W."/>
            <person name="Tan P."/>
            <person name="Wang J."/>
            <person name="Gasser R.B."/>
        </authorList>
    </citation>
    <scope>NUCLEOTIDE SEQUENCE [LARGE SCALE GENOMIC DNA]</scope>
</reference>
<dbReference type="GeneID" id="20327837"/>
<gene>
    <name evidence="2" type="ORF">T265_13670</name>
</gene>
<dbReference type="OrthoDB" id="329563at2759"/>
<dbReference type="AlphaFoldDB" id="A0A075AFS8"/>
<feature type="non-terminal residue" evidence="2">
    <location>
        <position position="89"/>
    </location>
</feature>
<dbReference type="EMBL" id="KL596708">
    <property type="protein sequence ID" value="KER28054.1"/>
    <property type="molecule type" value="Genomic_DNA"/>
</dbReference>
<accession>A0A075AFS8</accession>
<name>A0A075AFS8_OPIVI</name>
<dbReference type="RefSeq" id="XP_009168215.1">
    <property type="nucleotide sequence ID" value="XM_009169951.1"/>
</dbReference>
<organism evidence="2 3">
    <name type="scientific">Opisthorchis viverrini</name>
    <name type="common">Southeast Asian liver fluke</name>
    <dbReference type="NCBI Taxonomy" id="6198"/>
    <lineage>
        <taxon>Eukaryota</taxon>
        <taxon>Metazoa</taxon>
        <taxon>Spiralia</taxon>
        <taxon>Lophotrochozoa</taxon>
        <taxon>Platyhelminthes</taxon>
        <taxon>Trematoda</taxon>
        <taxon>Digenea</taxon>
        <taxon>Opisthorchiida</taxon>
        <taxon>Opisthorchiata</taxon>
        <taxon>Opisthorchiidae</taxon>
        <taxon>Opisthorchis</taxon>
    </lineage>
</organism>
<evidence type="ECO:0000313" key="3">
    <source>
        <dbReference type="Proteomes" id="UP000054324"/>
    </source>
</evidence>
<keyword evidence="3" id="KW-1185">Reference proteome</keyword>
<dbReference type="Proteomes" id="UP000054324">
    <property type="component" value="Unassembled WGS sequence"/>
</dbReference>
<evidence type="ECO:0000313" key="2">
    <source>
        <dbReference type="EMBL" id="KER28054.1"/>
    </source>
</evidence>
<feature type="region of interest" description="Disordered" evidence="1">
    <location>
        <begin position="1"/>
        <end position="25"/>
    </location>
</feature>
<protein>
    <submittedName>
        <fullName evidence="2">Uncharacterized protein</fullName>
    </submittedName>
</protein>
<proteinExistence type="predicted"/>